<reference evidence="2" key="1">
    <citation type="submission" date="2019-03" db="EMBL/GenBank/DDBJ databases">
        <title>Single cell metagenomics reveals metabolic interactions within the superorganism composed of flagellate Streblomastix strix and complex community of Bacteroidetes bacteria on its surface.</title>
        <authorList>
            <person name="Treitli S.C."/>
            <person name="Kolisko M."/>
            <person name="Husnik F."/>
            <person name="Keeling P."/>
            <person name="Hampl V."/>
        </authorList>
    </citation>
    <scope>NUCLEOTIDE SEQUENCE</scope>
    <source>
        <strain evidence="2">STM</strain>
    </source>
</reference>
<dbReference type="PANTHER" id="PTHR35149">
    <property type="entry name" value="SLL5132 PROTEIN"/>
    <property type="match status" value="1"/>
</dbReference>
<dbReference type="InterPro" id="IPR004919">
    <property type="entry name" value="GmrSD_N"/>
</dbReference>
<evidence type="ECO:0000313" key="2">
    <source>
        <dbReference type="EMBL" id="KAA6332935.1"/>
    </source>
</evidence>
<dbReference type="Pfam" id="PF03235">
    <property type="entry name" value="GmrSD_N"/>
    <property type="match status" value="1"/>
</dbReference>
<comment type="caution">
    <text evidence="2">The sequence shown here is derived from an EMBL/GenBank/DDBJ whole genome shotgun (WGS) entry which is preliminary data.</text>
</comment>
<gene>
    <name evidence="2" type="ORF">EZS27_018605</name>
</gene>
<dbReference type="PANTHER" id="PTHR35149:SF1">
    <property type="entry name" value="DUF5655 DOMAIN-CONTAINING PROTEIN"/>
    <property type="match status" value="1"/>
</dbReference>
<proteinExistence type="predicted"/>
<accession>A0A5J4RHW6</accession>
<organism evidence="2">
    <name type="scientific">termite gut metagenome</name>
    <dbReference type="NCBI Taxonomy" id="433724"/>
    <lineage>
        <taxon>unclassified sequences</taxon>
        <taxon>metagenomes</taxon>
        <taxon>organismal metagenomes</taxon>
    </lineage>
</organism>
<evidence type="ECO:0000259" key="1">
    <source>
        <dbReference type="Pfam" id="PF03235"/>
    </source>
</evidence>
<dbReference type="AlphaFoldDB" id="A0A5J4RHW6"/>
<feature type="domain" description="GmrSD restriction endonucleases N-terminal" evidence="1">
    <location>
        <begin position="19"/>
        <end position="231"/>
    </location>
</feature>
<protein>
    <recommendedName>
        <fullName evidence="1">GmrSD restriction endonucleases N-terminal domain-containing protein</fullName>
    </recommendedName>
</protein>
<dbReference type="EMBL" id="SNRY01001176">
    <property type="protein sequence ID" value="KAA6332935.1"/>
    <property type="molecule type" value="Genomic_DNA"/>
</dbReference>
<sequence length="629" mass="74666">MPKESINMDNLLCRKTIKELINGNPEKNYLPCKFFIPSYQRGYRWKPLQVKQLIDDIMDFRKNKPQVQSNEEVPFYCLQPLVVKRISRNNVEWYEVIDGQQRLTTLFIILYAINEYYPTKARKQIYPIEYATRGSCVDWSARMEDIDYMSKNIDYYHIHKAYEQATKSISELETSGITDAYSELAKEIFDNTQIIWYEVVNENNQDSIDVFTRLNIGKIPLTNAELVKAMILQSRNYPESNITTAQAQIAADWDSIEKTLQRKEFWGFIYDTKNPLKYDTRIEYIFDLMKGKTIEEDKLYTFNKFYEEYNKIPLNELHKYVSKVWLEIKNYFLTFEEWFNNRNYYHYIGYLIETGKSVAEIKLHRNQNNTTPTKEEFLVYLRNEIKKTLGRCNPDDLKYGKRHTTRILLLFNIQTLLDTEKAEMRFPFHLYKSGGWDIEHIASQTDFDVTKDNKLDWATDMIEYFLGVSKDIEEDNMQYLERIYQSIESNIENKEELEICNGLIRIAENENAVEDEEFDDIYKEIKKLFGDDKSVKNKDFIYNLAILDSKTNRSYGNALFPIKRQTIIKNDAIGVFVPICTKNIFQKVYSRRLKELMHWSDSDANAYLDAINKTLVIFLPQTIIPNDNE</sequence>
<name>A0A5J4RHW6_9ZZZZ</name>